<dbReference type="SMART" id="SM00271">
    <property type="entry name" value="DnaJ"/>
    <property type="match status" value="1"/>
</dbReference>
<sequence>MNSHTYYDVLGVSRDATLEEITTAKNALAKVYHPDANVHKDIDTTAFMQEILEAYRVLSNPEKRQAYNQEMFGEIPGAPKRVFRTFTVGPEDDEDESISFVTYWNAANQLNELLARSVRLMKRENQKKKLPERIFKKIGKARPQDNTLRIRQIEKLSLQAARYITVLKMAGIPMQYWNSDAMNWILIRWGQKQTVDFHTLFARYDAYVEETKSSSEKMKLKSRNRQFHQDLKKLLSYALEA</sequence>
<dbReference type="InterPro" id="IPR001623">
    <property type="entry name" value="DnaJ_domain"/>
</dbReference>
<keyword evidence="2" id="KW-0143">Chaperone</keyword>
<dbReference type="PANTHER" id="PTHR44145:SF3">
    <property type="entry name" value="DNAJ HOMOLOG SUBFAMILY A MEMBER 3, MITOCHONDRIAL"/>
    <property type="match status" value="1"/>
</dbReference>
<gene>
    <name evidence="4" type="ORF">LKD70_01225</name>
</gene>
<dbReference type="Pfam" id="PF00226">
    <property type="entry name" value="DnaJ"/>
    <property type="match status" value="1"/>
</dbReference>
<evidence type="ECO:0000313" key="5">
    <source>
        <dbReference type="Proteomes" id="UP001198151"/>
    </source>
</evidence>
<dbReference type="PROSITE" id="PS50076">
    <property type="entry name" value="DNAJ_2"/>
    <property type="match status" value="1"/>
</dbReference>
<dbReference type="EMBL" id="JAJEQX010000002">
    <property type="protein sequence ID" value="MCC2253073.1"/>
    <property type="molecule type" value="Genomic_DNA"/>
</dbReference>
<feature type="domain" description="J" evidence="3">
    <location>
        <begin position="5"/>
        <end position="71"/>
    </location>
</feature>
<dbReference type="Proteomes" id="UP001198151">
    <property type="component" value="Unassembled WGS sequence"/>
</dbReference>
<evidence type="ECO:0000259" key="3">
    <source>
        <dbReference type="PROSITE" id="PS50076"/>
    </source>
</evidence>
<evidence type="ECO:0000313" key="4">
    <source>
        <dbReference type="EMBL" id="MCC2253073.1"/>
    </source>
</evidence>
<protein>
    <submittedName>
        <fullName evidence="4">DnaJ domain-containing protein</fullName>
    </submittedName>
</protein>
<dbReference type="SUPFAM" id="SSF46565">
    <property type="entry name" value="Chaperone J-domain"/>
    <property type="match status" value="1"/>
</dbReference>
<comment type="caution">
    <text evidence="4">The sequence shown here is derived from an EMBL/GenBank/DDBJ whole genome shotgun (WGS) entry which is preliminary data.</text>
</comment>
<keyword evidence="1" id="KW-0235">DNA replication</keyword>
<dbReference type="Gene3D" id="1.10.287.110">
    <property type="entry name" value="DnaJ domain"/>
    <property type="match status" value="1"/>
</dbReference>
<dbReference type="RefSeq" id="WP_227706240.1">
    <property type="nucleotide sequence ID" value="NZ_JAJEQX010000002.1"/>
</dbReference>
<evidence type="ECO:0000256" key="2">
    <source>
        <dbReference type="ARBA" id="ARBA00023186"/>
    </source>
</evidence>
<dbReference type="InterPro" id="IPR036869">
    <property type="entry name" value="J_dom_sf"/>
</dbReference>
<dbReference type="PRINTS" id="PR00625">
    <property type="entry name" value="JDOMAIN"/>
</dbReference>
<proteinExistence type="predicted"/>
<dbReference type="PANTHER" id="PTHR44145">
    <property type="entry name" value="DNAJ HOMOLOG SUBFAMILY A MEMBER 3, MITOCHONDRIAL"/>
    <property type="match status" value="1"/>
</dbReference>
<organism evidence="4 5">
    <name type="scientific">Ruminococcus turbiniformis</name>
    <dbReference type="NCBI Taxonomy" id="2881258"/>
    <lineage>
        <taxon>Bacteria</taxon>
        <taxon>Bacillati</taxon>
        <taxon>Bacillota</taxon>
        <taxon>Clostridia</taxon>
        <taxon>Eubacteriales</taxon>
        <taxon>Oscillospiraceae</taxon>
        <taxon>Ruminococcus</taxon>
    </lineage>
</organism>
<dbReference type="InterPro" id="IPR051938">
    <property type="entry name" value="Apopto_cytoskel_mod"/>
</dbReference>
<reference evidence="4 5" key="1">
    <citation type="submission" date="2021-10" db="EMBL/GenBank/DDBJ databases">
        <title>Anaerobic single-cell dispensing facilitates the cultivation of human gut bacteria.</title>
        <authorList>
            <person name="Afrizal A."/>
        </authorList>
    </citation>
    <scope>NUCLEOTIDE SEQUENCE [LARGE SCALE GENOMIC DNA]</scope>
    <source>
        <strain evidence="4 5">CLA-AA-H200</strain>
    </source>
</reference>
<dbReference type="CDD" id="cd06257">
    <property type="entry name" value="DnaJ"/>
    <property type="match status" value="1"/>
</dbReference>
<name>A0ABS8FSX6_9FIRM</name>
<evidence type="ECO:0000256" key="1">
    <source>
        <dbReference type="ARBA" id="ARBA00022705"/>
    </source>
</evidence>
<accession>A0ABS8FSX6</accession>
<keyword evidence="5" id="KW-1185">Reference proteome</keyword>